<dbReference type="GeneID" id="92071650"/>
<dbReference type="EMBL" id="JAQQWE010000001">
    <property type="protein sequence ID" value="KAK7968089.1"/>
    <property type="molecule type" value="Genomic_DNA"/>
</dbReference>
<protein>
    <submittedName>
        <fullName evidence="1">Uncharacterized protein</fullName>
    </submittedName>
</protein>
<keyword evidence="2" id="KW-1185">Reference proteome</keyword>
<evidence type="ECO:0000313" key="2">
    <source>
        <dbReference type="Proteomes" id="UP001391051"/>
    </source>
</evidence>
<proteinExistence type="predicted"/>
<name>A0ABR1QZN6_9PEZI</name>
<reference evidence="1 2" key="1">
    <citation type="submission" date="2023-01" db="EMBL/GenBank/DDBJ databases">
        <title>Analysis of 21 Apiospora genomes using comparative genomics revels a genus with tremendous synthesis potential of carbohydrate active enzymes and secondary metabolites.</title>
        <authorList>
            <person name="Sorensen T."/>
        </authorList>
    </citation>
    <scope>NUCLEOTIDE SEQUENCE [LARGE SCALE GENOMIC DNA]</scope>
    <source>
        <strain evidence="1 2">CBS 24483</strain>
    </source>
</reference>
<sequence>MPSSPLRKSRRLLCVMCRNPSQGHHSPASRSSSLSLSLRARALTCRLLPSRVRRHCSRALARLSPLHRRPRPAPPLPPELLPLLGDVPVVLVAAALRRPDAVVQRDPVPGPLALRPAPLLDPDAELCNNGPDPLPGGAVLVDFADEVRERRLLGVVAGPQTRIPRTHRHEGDEALLEIAEGVSPQRGDGVPDGLAVVVHQGFGRIHVLWPSDVVIVTERADA</sequence>
<gene>
    <name evidence="1" type="ORF">PG986_002366</name>
</gene>
<comment type="caution">
    <text evidence="1">The sequence shown here is derived from an EMBL/GenBank/DDBJ whole genome shotgun (WGS) entry which is preliminary data.</text>
</comment>
<dbReference type="Proteomes" id="UP001391051">
    <property type="component" value="Unassembled WGS sequence"/>
</dbReference>
<dbReference type="RefSeq" id="XP_066707481.1">
    <property type="nucleotide sequence ID" value="XM_066838588.1"/>
</dbReference>
<evidence type="ECO:0000313" key="1">
    <source>
        <dbReference type="EMBL" id="KAK7968089.1"/>
    </source>
</evidence>
<accession>A0ABR1QZN6</accession>
<organism evidence="1 2">
    <name type="scientific">Apiospora aurea</name>
    <dbReference type="NCBI Taxonomy" id="335848"/>
    <lineage>
        <taxon>Eukaryota</taxon>
        <taxon>Fungi</taxon>
        <taxon>Dikarya</taxon>
        <taxon>Ascomycota</taxon>
        <taxon>Pezizomycotina</taxon>
        <taxon>Sordariomycetes</taxon>
        <taxon>Xylariomycetidae</taxon>
        <taxon>Amphisphaeriales</taxon>
        <taxon>Apiosporaceae</taxon>
        <taxon>Apiospora</taxon>
    </lineage>
</organism>